<evidence type="ECO:0000313" key="4">
    <source>
        <dbReference type="Proteomes" id="UP000317318"/>
    </source>
</evidence>
<evidence type="ECO:0000256" key="1">
    <source>
        <dbReference type="SAM" id="Phobius"/>
    </source>
</evidence>
<gene>
    <name evidence="3" type="ORF">Pan189_13210</name>
</gene>
<accession>A0A517QZ82</accession>
<protein>
    <recommendedName>
        <fullName evidence="2">DUF5658 domain-containing protein</fullName>
    </recommendedName>
</protein>
<feature type="transmembrane region" description="Helical" evidence="1">
    <location>
        <begin position="96"/>
        <end position="114"/>
    </location>
</feature>
<dbReference type="Pfam" id="PF18902">
    <property type="entry name" value="DUF5658"/>
    <property type="match status" value="1"/>
</dbReference>
<proteinExistence type="predicted"/>
<dbReference type="EMBL" id="CP036268">
    <property type="protein sequence ID" value="QDT36957.1"/>
    <property type="molecule type" value="Genomic_DNA"/>
</dbReference>
<dbReference type="AlphaFoldDB" id="A0A517QZ82"/>
<keyword evidence="1" id="KW-0472">Membrane</keyword>
<name>A0A517QZ82_9PLAN</name>
<dbReference type="RefSeq" id="WP_145363114.1">
    <property type="nucleotide sequence ID" value="NZ_CP036268.1"/>
</dbReference>
<evidence type="ECO:0000259" key="2">
    <source>
        <dbReference type="Pfam" id="PF18902"/>
    </source>
</evidence>
<reference evidence="3 4" key="1">
    <citation type="submission" date="2019-02" db="EMBL/GenBank/DDBJ databases">
        <title>Deep-cultivation of Planctomycetes and their phenomic and genomic characterization uncovers novel biology.</title>
        <authorList>
            <person name="Wiegand S."/>
            <person name="Jogler M."/>
            <person name="Boedeker C."/>
            <person name="Pinto D."/>
            <person name="Vollmers J."/>
            <person name="Rivas-Marin E."/>
            <person name="Kohn T."/>
            <person name="Peeters S.H."/>
            <person name="Heuer A."/>
            <person name="Rast P."/>
            <person name="Oberbeckmann S."/>
            <person name="Bunk B."/>
            <person name="Jeske O."/>
            <person name="Meyerdierks A."/>
            <person name="Storesund J.E."/>
            <person name="Kallscheuer N."/>
            <person name="Luecker S."/>
            <person name="Lage O.M."/>
            <person name="Pohl T."/>
            <person name="Merkel B.J."/>
            <person name="Hornburger P."/>
            <person name="Mueller R.-W."/>
            <person name="Bruemmer F."/>
            <person name="Labrenz M."/>
            <person name="Spormann A.M."/>
            <person name="Op den Camp H."/>
            <person name="Overmann J."/>
            <person name="Amann R."/>
            <person name="Jetten M.S.M."/>
            <person name="Mascher T."/>
            <person name="Medema M.H."/>
            <person name="Devos D.P."/>
            <person name="Kaster A.-K."/>
            <person name="Ovreas L."/>
            <person name="Rohde M."/>
            <person name="Galperin M.Y."/>
            <person name="Jogler C."/>
        </authorList>
    </citation>
    <scope>NUCLEOTIDE SEQUENCE [LARGE SCALE GENOMIC DNA]</scope>
    <source>
        <strain evidence="3 4">Pan189</strain>
    </source>
</reference>
<dbReference type="KEGG" id="svp:Pan189_13210"/>
<feature type="transmembrane region" description="Helical" evidence="1">
    <location>
        <begin position="21"/>
        <end position="45"/>
    </location>
</feature>
<keyword evidence="1" id="KW-1133">Transmembrane helix</keyword>
<keyword evidence="4" id="KW-1185">Reference proteome</keyword>
<evidence type="ECO:0000313" key="3">
    <source>
        <dbReference type="EMBL" id="QDT36957.1"/>
    </source>
</evidence>
<feature type="domain" description="DUF5658" evidence="2">
    <location>
        <begin position="24"/>
        <end position="112"/>
    </location>
</feature>
<dbReference type="Proteomes" id="UP000317318">
    <property type="component" value="Chromosome"/>
</dbReference>
<dbReference type="OrthoDB" id="215401at2"/>
<dbReference type="InterPro" id="IPR043717">
    <property type="entry name" value="DUF5658"/>
</dbReference>
<keyword evidence="1" id="KW-0812">Transmembrane</keyword>
<feature type="transmembrane region" description="Helical" evidence="1">
    <location>
        <begin position="65"/>
        <end position="84"/>
    </location>
</feature>
<sequence>MRTIRRHGGLLLTRSIPLESETAFFILVSVCDVIFTAFLLAGGTAFEANPIANWFIEGWGLNGMVGFKFGMIAFICLVVQMIAAARLHVARRILNFATYITGAVVLYSGVLLLIA</sequence>
<organism evidence="3 4">
    <name type="scientific">Stratiformator vulcanicus</name>
    <dbReference type="NCBI Taxonomy" id="2527980"/>
    <lineage>
        <taxon>Bacteria</taxon>
        <taxon>Pseudomonadati</taxon>
        <taxon>Planctomycetota</taxon>
        <taxon>Planctomycetia</taxon>
        <taxon>Planctomycetales</taxon>
        <taxon>Planctomycetaceae</taxon>
        <taxon>Stratiformator</taxon>
    </lineage>
</organism>